<name>A0A2Z7CG59_9LAMI</name>
<gene>
    <name evidence="1" type="ORF">F511_18842</name>
</gene>
<sequence length="159" mass="17236">MQISSGLLVQADEGIPPPVVDLIGVIYRNLPSKRPKFRYDHRPSPRAAAPLPIAGMNAHDLRAGRARKANTGASFSQGGVRWTLVSRNGRRASSRASECRAWRGVCWIAAAHHGAVAFAGRALAVRLSHERRPNVALLVKACWSTTAAAWMRRLVAAGR</sequence>
<dbReference type="EMBL" id="KQ997874">
    <property type="protein sequence ID" value="KZV43726.1"/>
    <property type="molecule type" value="Genomic_DNA"/>
</dbReference>
<organism evidence="1 2">
    <name type="scientific">Dorcoceras hygrometricum</name>
    <dbReference type="NCBI Taxonomy" id="472368"/>
    <lineage>
        <taxon>Eukaryota</taxon>
        <taxon>Viridiplantae</taxon>
        <taxon>Streptophyta</taxon>
        <taxon>Embryophyta</taxon>
        <taxon>Tracheophyta</taxon>
        <taxon>Spermatophyta</taxon>
        <taxon>Magnoliopsida</taxon>
        <taxon>eudicotyledons</taxon>
        <taxon>Gunneridae</taxon>
        <taxon>Pentapetalae</taxon>
        <taxon>asterids</taxon>
        <taxon>lamiids</taxon>
        <taxon>Lamiales</taxon>
        <taxon>Gesneriaceae</taxon>
        <taxon>Didymocarpoideae</taxon>
        <taxon>Trichosporeae</taxon>
        <taxon>Loxocarpinae</taxon>
        <taxon>Dorcoceras</taxon>
    </lineage>
</organism>
<accession>A0A2Z7CG59</accession>
<proteinExistence type="predicted"/>
<evidence type="ECO:0000313" key="2">
    <source>
        <dbReference type="Proteomes" id="UP000250235"/>
    </source>
</evidence>
<dbReference type="AlphaFoldDB" id="A0A2Z7CG59"/>
<keyword evidence="2" id="KW-1185">Reference proteome</keyword>
<evidence type="ECO:0000313" key="1">
    <source>
        <dbReference type="EMBL" id="KZV43726.1"/>
    </source>
</evidence>
<dbReference type="Proteomes" id="UP000250235">
    <property type="component" value="Unassembled WGS sequence"/>
</dbReference>
<protein>
    <submittedName>
        <fullName evidence="1">Uncharacterized protein</fullName>
    </submittedName>
</protein>
<reference evidence="1 2" key="1">
    <citation type="journal article" date="2015" name="Proc. Natl. Acad. Sci. U.S.A.">
        <title>The resurrection genome of Boea hygrometrica: A blueprint for survival of dehydration.</title>
        <authorList>
            <person name="Xiao L."/>
            <person name="Yang G."/>
            <person name="Zhang L."/>
            <person name="Yang X."/>
            <person name="Zhao S."/>
            <person name="Ji Z."/>
            <person name="Zhou Q."/>
            <person name="Hu M."/>
            <person name="Wang Y."/>
            <person name="Chen M."/>
            <person name="Xu Y."/>
            <person name="Jin H."/>
            <person name="Xiao X."/>
            <person name="Hu G."/>
            <person name="Bao F."/>
            <person name="Hu Y."/>
            <person name="Wan P."/>
            <person name="Li L."/>
            <person name="Deng X."/>
            <person name="Kuang T."/>
            <person name="Xiang C."/>
            <person name="Zhu J.K."/>
            <person name="Oliver M.J."/>
            <person name="He Y."/>
        </authorList>
    </citation>
    <scope>NUCLEOTIDE SEQUENCE [LARGE SCALE GENOMIC DNA]</scope>
    <source>
        <strain evidence="2">cv. XS01</strain>
    </source>
</reference>